<gene>
    <name evidence="1" type="ORF">QOR41_14355</name>
</gene>
<name>A0AAW6UUX4_9GAMM</name>
<reference evidence="1" key="1">
    <citation type="submission" date="2023-04" db="EMBL/GenBank/DDBJ databases">
        <title>The environmental microbiomes in feedlot watering bowls are a reservoir of florfenicol resistance for bovine respiratory disease pathogens.</title>
        <authorList>
            <person name="Kos D.W."/>
            <person name="Ruzzini A.C."/>
            <person name="Schreiner B."/>
            <person name="Jelinski M.D."/>
        </authorList>
    </citation>
    <scope>NUCLEOTIDE SEQUENCE</scope>
    <source>
        <strain evidence="1">WB3</strain>
    </source>
</reference>
<accession>A0AAW6UUX4</accession>
<organism evidence="1 2">
    <name type="scientific">Acinetobacter terrestris</name>
    <dbReference type="NCBI Taxonomy" id="2529843"/>
    <lineage>
        <taxon>Bacteria</taxon>
        <taxon>Pseudomonadati</taxon>
        <taxon>Pseudomonadota</taxon>
        <taxon>Gammaproteobacteria</taxon>
        <taxon>Moraxellales</taxon>
        <taxon>Moraxellaceae</taxon>
        <taxon>Acinetobacter</taxon>
        <taxon>Acinetobacter Taxon 24</taxon>
    </lineage>
</organism>
<sequence length="99" mass="11505">MSMKIIELEPHFWELYQESEQLYLAIAIDVSSVVSCWDLVLTQMEIEAYQNFGRNSIDQLAKKLVKEVFRGNFSNLENRPASAAEKQTMQVTFKNLRDS</sequence>
<evidence type="ECO:0000313" key="2">
    <source>
        <dbReference type="Proteomes" id="UP001241935"/>
    </source>
</evidence>
<dbReference type="AlphaFoldDB" id="A0AAW6UUX4"/>
<dbReference type="EMBL" id="JASKNE010000001">
    <property type="protein sequence ID" value="MDK1684976.1"/>
    <property type="molecule type" value="Genomic_DNA"/>
</dbReference>
<dbReference type="Proteomes" id="UP001241935">
    <property type="component" value="Unassembled WGS sequence"/>
</dbReference>
<dbReference type="RefSeq" id="WP_284067693.1">
    <property type="nucleotide sequence ID" value="NZ_JASKNE010000001.1"/>
</dbReference>
<evidence type="ECO:0000313" key="1">
    <source>
        <dbReference type="EMBL" id="MDK1684976.1"/>
    </source>
</evidence>
<comment type="caution">
    <text evidence="1">The sequence shown here is derived from an EMBL/GenBank/DDBJ whole genome shotgun (WGS) entry which is preliminary data.</text>
</comment>
<protein>
    <submittedName>
        <fullName evidence="1">Uncharacterized protein</fullName>
    </submittedName>
</protein>
<proteinExistence type="predicted"/>